<protein>
    <submittedName>
        <fullName evidence="1">Uncharacterized protein</fullName>
    </submittedName>
</protein>
<name>E1YFV7_9BACT</name>
<accession>E1YFV7</accession>
<dbReference type="EMBL" id="FR695872">
    <property type="protein sequence ID" value="CBX29451.1"/>
    <property type="molecule type" value="Genomic_DNA"/>
</dbReference>
<evidence type="ECO:0000313" key="1">
    <source>
        <dbReference type="EMBL" id="CBX29451.1"/>
    </source>
</evidence>
<organism evidence="1">
    <name type="scientific">uncultured Desulfobacterium sp</name>
    <dbReference type="NCBI Taxonomy" id="201089"/>
    <lineage>
        <taxon>Bacteria</taxon>
        <taxon>Pseudomonadati</taxon>
        <taxon>Thermodesulfobacteriota</taxon>
        <taxon>Desulfobacteria</taxon>
        <taxon>Desulfobacterales</taxon>
        <taxon>Desulfobacteriaceae</taxon>
        <taxon>Desulfobacterium</taxon>
        <taxon>environmental samples</taxon>
    </lineage>
</organism>
<sequence>MSKDAWRFLLSLDSDLEIIRRYPDENIRELKDFILKKIDFFCNQN</sequence>
<reference evidence="1" key="1">
    <citation type="journal article" date="2011" name="Environ. Microbiol.">
        <title>Genomic insights into the metabolic potential of the polycyclic aromatic hydrocarbon degrading sulfate-reducing Deltaproteobacterium N47.</title>
        <authorList>
            <person name="Bergmann F."/>
            <person name="Selesi D."/>
            <person name="Weinmaier T."/>
            <person name="Tischler P."/>
            <person name="Rattei T."/>
            <person name="Meckenstock R.U."/>
        </authorList>
    </citation>
    <scope>NUCLEOTIDE SEQUENCE</scope>
</reference>
<gene>
    <name evidence="1" type="ORF">N47_J04320</name>
</gene>
<dbReference type="AlphaFoldDB" id="E1YFV7"/>
<proteinExistence type="predicted"/>